<proteinExistence type="predicted"/>
<dbReference type="RefSeq" id="WP_187082034.1">
    <property type="nucleotide sequence ID" value="NZ_JACORU010000004.1"/>
</dbReference>
<sequence>MTEPTRLYAITPKGRQVLRGPTVWCLTAHLRDVLVLCDPAISMAHLRQTMPRESLNAALFALWDLGLVDGPPVEAPDHSQWEFDARSRPIGPLPRARKARPVEGAPARAA</sequence>
<feature type="compositionally biased region" description="Basic and acidic residues" evidence="1">
    <location>
        <begin position="76"/>
        <end position="87"/>
    </location>
</feature>
<gene>
    <name evidence="2" type="ORF">H8R02_14005</name>
</gene>
<organism evidence="2 3">
    <name type="scientific">Ramlibacter albus</name>
    <dbReference type="NCBI Taxonomy" id="2079448"/>
    <lineage>
        <taxon>Bacteria</taxon>
        <taxon>Pseudomonadati</taxon>
        <taxon>Pseudomonadota</taxon>
        <taxon>Betaproteobacteria</taxon>
        <taxon>Burkholderiales</taxon>
        <taxon>Comamonadaceae</taxon>
        <taxon>Ramlibacter</taxon>
    </lineage>
</organism>
<accession>A0A923S5W9</accession>
<evidence type="ECO:0000256" key="1">
    <source>
        <dbReference type="SAM" id="MobiDB-lite"/>
    </source>
</evidence>
<dbReference type="EMBL" id="JACORU010000004">
    <property type="protein sequence ID" value="MBC5765577.1"/>
    <property type="molecule type" value="Genomic_DNA"/>
</dbReference>
<dbReference type="Proteomes" id="UP000596827">
    <property type="component" value="Unassembled WGS sequence"/>
</dbReference>
<evidence type="ECO:0000313" key="2">
    <source>
        <dbReference type="EMBL" id="MBC5765577.1"/>
    </source>
</evidence>
<reference evidence="2" key="1">
    <citation type="submission" date="2020-08" db="EMBL/GenBank/DDBJ databases">
        <title>Ramlibacter sp. GTP1 16S ribosomal RNA gene genome sequencing and assembly.</title>
        <authorList>
            <person name="Kang M."/>
        </authorList>
    </citation>
    <scope>NUCLEOTIDE SEQUENCE</scope>
    <source>
        <strain evidence="2">GTP1</strain>
    </source>
</reference>
<evidence type="ECO:0000313" key="3">
    <source>
        <dbReference type="Proteomes" id="UP000596827"/>
    </source>
</evidence>
<dbReference type="AlphaFoldDB" id="A0A923S5W9"/>
<keyword evidence="3" id="KW-1185">Reference proteome</keyword>
<name>A0A923S5W9_9BURK</name>
<protein>
    <submittedName>
        <fullName evidence="2">Uncharacterized protein</fullName>
    </submittedName>
</protein>
<feature type="region of interest" description="Disordered" evidence="1">
    <location>
        <begin position="76"/>
        <end position="110"/>
    </location>
</feature>
<comment type="caution">
    <text evidence="2">The sequence shown here is derived from an EMBL/GenBank/DDBJ whole genome shotgun (WGS) entry which is preliminary data.</text>
</comment>